<organism evidence="9 10">
    <name type="scientific">Ruficoccus amylovorans</name>
    <dbReference type="NCBI Taxonomy" id="1804625"/>
    <lineage>
        <taxon>Bacteria</taxon>
        <taxon>Pseudomonadati</taxon>
        <taxon>Verrucomicrobiota</taxon>
        <taxon>Opitutia</taxon>
        <taxon>Puniceicoccales</taxon>
        <taxon>Cerasicoccaceae</taxon>
        <taxon>Ruficoccus</taxon>
    </lineage>
</organism>
<dbReference type="InterPro" id="IPR004776">
    <property type="entry name" value="Mem_transp_PIN-like"/>
</dbReference>
<dbReference type="Proteomes" id="UP000546464">
    <property type="component" value="Unassembled WGS sequence"/>
</dbReference>
<dbReference type="Pfam" id="PF03547">
    <property type="entry name" value="Mem_trans"/>
    <property type="match status" value="2"/>
</dbReference>
<reference evidence="9 10" key="1">
    <citation type="submission" date="2020-07" db="EMBL/GenBank/DDBJ databases">
        <authorList>
            <person name="Feng X."/>
        </authorList>
    </citation>
    <scope>NUCLEOTIDE SEQUENCE [LARGE SCALE GENOMIC DNA]</scope>
    <source>
        <strain evidence="9 10">JCM31066</strain>
    </source>
</reference>
<keyword evidence="6 8" id="KW-1133">Transmembrane helix</keyword>
<dbReference type="InterPro" id="IPR038770">
    <property type="entry name" value="Na+/solute_symporter_sf"/>
</dbReference>
<evidence type="ECO:0000256" key="4">
    <source>
        <dbReference type="ARBA" id="ARBA00022475"/>
    </source>
</evidence>
<dbReference type="PANTHER" id="PTHR36838">
    <property type="entry name" value="AUXIN EFFLUX CARRIER FAMILY PROTEIN"/>
    <property type="match status" value="1"/>
</dbReference>
<sequence length="315" mass="33218">MVDYGTIFSAVLPVFLLVGLGWAARARGWFSAQGEREVMRLVVYLLYPCLIFRFVLGNELLRESSVVVESVATGYLFVAGGVLVSALCAPLFGIREARDRGTFAFVAATYNYGYVAIPVASLFFSDAAIGVMLVVNVGVDLAIWTVGVSVVSGSFNRRNLKKAFSPPAVAVLIGLPLNYLGGHDLFPSAALGLIDMLAACAIPVGIFIIGVAFCELARESGARLRPGVVAGGVCMRHLVLPALMLGATCVIPFSPAVRDVVIVHAAMPCGIFPVVLAKHYGGSGNLAFQAVAASCLAGMLTIPLWIKAGFWLFGN</sequence>
<evidence type="ECO:0000256" key="6">
    <source>
        <dbReference type="ARBA" id="ARBA00022989"/>
    </source>
</evidence>
<comment type="subcellular location">
    <subcellularLocation>
        <location evidence="1">Cell membrane</location>
        <topology evidence="1">Multi-pass membrane protein</topology>
    </subcellularLocation>
</comment>
<feature type="transmembrane region" description="Helical" evidence="8">
    <location>
        <begin position="101"/>
        <end position="123"/>
    </location>
</feature>
<evidence type="ECO:0000313" key="9">
    <source>
        <dbReference type="EMBL" id="MBC2593915.1"/>
    </source>
</evidence>
<dbReference type="EMBL" id="JACHVB010000020">
    <property type="protein sequence ID" value="MBC2593915.1"/>
    <property type="molecule type" value="Genomic_DNA"/>
</dbReference>
<dbReference type="PANTHER" id="PTHR36838:SF3">
    <property type="entry name" value="TRANSPORTER AUXIN EFFLUX CARRIER EC FAMILY"/>
    <property type="match status" value="1"/>
</dbReference>
<feature type="transmembrane region" description="Helical" evidence="8">
    <location>
        <begin position="228"/>
        <end position="254"/>
    </location>
</feature>
<feature type="transmembrane region" description="Helical" evidence="8">
    <location>
        <begin position="260"/>
        <end position="277"/>
    </location>
</feature>
<keyword evidence="3" id="KW-0813">Transport</keyword>
<feature type="transmembrane region" description="Helical" evidence="8">
    <location>
        <begin position="193"/>
        <end position="216"/>
    </location>
</feature>
<protein>
    <submittedName>
        <fullName evidence="9">AEC family transporter</fullName>
    </submittedName>
</protein>
<gene>
    <name evidence="9" type="ORF">H5P28_06535</name>
</gene>
<dbReference type="AlphaFoldDB" id="A0A842HBT8"/>
<evidence type="ECO:0000256" key="8">
    <source>
        <dbReference type="SAM" id="Phobius"/>
    </source>
</evidence>
<feature type="transmembrane region" description="Helical" evidence="8">
    <location>
        <begin position="38"/>
        <end position="55"/>
    </location>
</feature>
<evidence type="ECO:0000256" key="2">
    <source>
        <dbReference type="ARBA" id="ARBA00010145"/>
    </source>
</evidence>
<keyword evidence="10" id="KW-1185">Reference proteome</keyword>
<dbReference type="Gene3D" id="1.20.1530.20">
    <property type="match status" value="1"/>
</dbReference>
<feature type="transmembrane region" description="Helical" evidence="8">
    <location>
        <begin position="129"/>
        <end position="151"/>
    </location>
</feature>
<keyword evidence="7 8" id="KW-0472">Membrane</keyword>
<feature type="transmembrane region" description="Helical" evidence="8">
    <location>
        <begin position="163"/>
        <end position="181"/>
    </location>
</feature>
<dbReference type="RefSeq" id="WP_185674903.1">
    <property type="nucleotide sequence ID" value="NZ_JACHVB010000020.1"/>
</dbReference>
<comment type="caution">
    <text evidence="9">The sequence shown here is derived from an EMBL/GenBank/DDBJ whole genome shotgun (WGS) entry which is preliminary data.</text>
</comment>
<dbReference type="GO" id="GO:0055085">
    <property type="term" value="P:transmembrane transport"/>
    <property type="evidence" value="ECO:0007669"/>
    <property type="project" value="InterPro"/>
</dbReference>
<feature type="transmembrane region" description="Helical" evidence="8">
    <location>
        <begin position="286"/>
        <end position="306"/>
    </location>
</feature>
<feature type="transmembrane region" description="Helical" evidence="8">
    <location>
        <begin position="6"/>
        <end position="26"/>
    </location>
</feature>
<evidence type="ECO:0000256" key="7">
    <source>
        <dbReference type="ARBA" id="ARBA00023136"/>
    </source>
</evidence>
<proteinExistence type="inferred from homology"/>
<accession>A0A842HBT8</accession>
<comment type="similarity">
    <text evidence="2">Belongs to the auxin efflux carrier (TC 2.A.69) family.</text>
</comment>
<evidence type="ECO:0000256" key="3">
    <source>
        <dbReference type="ARBA" id="ARBA00022448"/>
    </source>
</evidence>
<evidence type="ECO:0000256" key="5">
    <source>
        <dbReference type="ARBA" id="ARBA00022692"/>
    </source>
</evidence>
<keyword evidence="5 8" id="KW-0812">Transmembrane</keyword>
<feature type="transmembrane region" description="Helical" evidence="8">
    <location>
        <begin position="75"/>
        <end position="94"/>
    </location>
</feature>
<keyword evidence="4" id="KW-1003">Cell membrane</keyword>
<name>A0A842HBT8_9BACT</name>
<evidence type="ECO:0000313" key="10">
    <source>
        <dbReference type="Proteomes" id="UP000546464"/>
    </source>
</evidence>
<dbReference type="GO" id="GO:0005886">
    <property type="term" value="C:plasma membrane"/>
    <property type="evidence" value="ECO:0007669"/>
    <property type="project" value="UniProtKB-SubCell"/>
</dbReference>
<evidence type="ECO:0000256" key="1">
    <source>
        <dbReference type="ARBA" id="ARBA00004651"/>
    </source>
</evidence>